<keyword evidence="1" id="KW-1133">Transmembrane helix</keyword>
<keyword evidence="4" id="KW-1185">Reference proteome</keyword>
<keyword evidence="1" id="KW-0472">Membrane</keyword>
<keyword evidence="1" id="KW-0812">Transmembrane</keyword>
<evidence type="ECO:0000313" key="4">
    <source>
        <dbReference type="Proteomes" id="UP001566132"/>
    </source>
</evidence>
<dbReference type="AlphaFoldDB" id="A0ABD1FF25"/>
<feature type="signal peptide" evidence="2">
    <location>
        <begin position="1"/>
        <end position="21"/>
    </location>
</feature>
<feature type="transmembrane region" description="Helical" evidence="1">
    <location>
        <begin position="119"/>
        <end position="138"/>
    </location>
</feature>
<evidence type="ECO:0000313" key="3">
    <source>
        <dbReference type="EMBL" id="KAL1517891.1"/>
    </source>
</evidence>
<evidence type="ECO:0000256" key="1">
    <source>
        <dbReference type="SAM" id="Phobius"/>
    </source>
</evidence>
<keyword evidence="2" id="KW-0732">Signal</keyword>
<evidence type="ECO:0000256" key="2">
    <source>
        <dbReference type="SAM" id="SignalP"/>
    </source>
</evidence>
<comment type="caution">
    <text evidence="3">The sequence shown here is derived from an EMBL/GenBank/DDBJ whole genome shotgun (WGS) entry which is preliminary data.</text>
</comment>
<feature type="chain" id="PRO_5044796679" evidence="2">
    <location>
        <begin position="22"/>
        <end position="154"/>
    </location>
</feature>
<gene>
    <name evidence="3" type="ORF">ABEB36_001596</name>
</gene>
<protein>
    <submittedName>
        <fullName evidence="3">Uncharacterized protein</fullName>
    </submittedName>
</protein>
<accession>A0ABD1FF25</accession>
<reference evidence="3 4" key="1">
    <citation type="submission" date="2024-05" db="EMBL/GenBank/DDBJ databases">
        <title>Genetic variation in Jamaican populations of the coffee berry borer (Hypothenemus hampei).</title>
        <authorList>
            <person name="Errbii M."/>
            <person name="Myrie A."/>
        </authorList>
    </citation>
    <scope>NUCLEOTIDE SEQUENCE [LARGE SCALE GENOMIC DNA]</scope>
    <source>
        <strain evidence="3">JA-Hopewell-2020-01-JO</strain>
        <tissue evidence="3">Whole body</tissue>
    </source>
</reference>
<dbReference type="Proteomes" id="UP001566132">
    <property type="component" value="Unassembled WGS sequence"/>
</dbReference>
<dbReference type="EMBL" id="JBDJPC010000001">
    <property type="protein sequence ID" value="KAL1517891.1"/>
    <property type="molecule type" value="Genomic_DNA"/>
</dbReference>
<name>A0ABD1FF25_HYPHA</name>
<sequence length="154" mass="18155">MNMYFCKFIYFFILLYSGNDASYIYPLWTLEEQKSEKNADSHDKDATITEFLIDNILFPTKDLFCNVCDNFLEVYTCIVQKLEADEDQELNNSLSYFQKILCFLGLRENVLTTRQTCSYYAILVVTISIISFLGLIFVDRKDRSPCYHCYHSKE</sequence>
<proteinExistence type="predicted"/>
<organism evidence="3 4">
    <name type="scientific">Hypothenemus hampei</name>
    <name type="common">Coffee berry borer</name>
    <dbReference type="NCBI Taxonomy" id="57062"/>
    <lineage>
        <taxon>Eukaryota</taxon>
        <taxon>Metazoa</taxon>
        <taxon>Ecdysozoa</taxon>
        <taxon>Arthropoda</taxon>
        <taxon>Hexapoda</taxon>
        <taxon>Insecta</taxon>
        <taxon>Pterygota</taxon>
        <taxon>Neoptera</taxon>
        <taxon>Endopterygota</taxon>
        <taxon>Coleoptera</taxon>
        <taxon>Polyphaga</taxon>
        <taxon>Cucujiformia</taxon>
        <taxon>Curculionidae</taxon>
        <taxon>Scolytinae</taxon>
        <taxon>Hypothenemus</taxon>
    </lineage>
</organism>